<feature type="transmembrane region" description="Helical" evidence="10">
    <location>
        <begin position="371"/>
        <end position="392"/>
    </location>
</feature>
<dbReference type="EnsemblMetazoa" id="XM_006563486">
    <property type="protein sequence ID" value="XP_006563549"/>
    <property type="gene ID" value="GeneID_100578189"/>
</dbReference>
<evidence type="ECO:0000256" key="7">
    <source>
        <dbReference type="ARBA" id="ARBA00023136"/>
    </source>
</evidence>
<keyword evidence="7 10" id="KW-0472">Membrane</keyword>
<keyword evidence="5" id="KW-0552">Olfaction</keyword>
<organism evidence="11">
    <name type="scientific">Apis mellifera</name>
    <name type="common">Honeybee</name>
    <dbReference type="NCBI Taxonomy" id="7460"/>
    <lineage>
        <taxon>Eukaryota</taxon>
        <taxon>Metazoa</taxon>
        <taxon>Ecdysozoa</taxon>
        <taxon>Arthropoda</taxon>
        <taxon>Hexapoda</taxon>
        <taxon>Insecta</taxon>
        <taxon>Pterygota</taxon>
        <taxon>Neoptera</taxon>
        <taxon>Endopterygota</taxon>
        <taxon>Hymenoptera</taxon>
        <taxon>Apocrita</taxon>
        <taxon>Aculeata</taxon>
        <taxon>Apoidea</taxon>
        <taxon>Anthophila</taxon>
        <taxon>Apidae</taxon>
        <taxon>Apis</taxon>
    </lineage>
</organism>
<evidence type="ECO:0000256" key="2">
    <source>
        <dbReference type="ARBA" id="ARBA00022475"/>
    </source>
</evidence>
<feature type="transmembrane region" description="Helical" evidence="10">
    <location>
        <begin position="697"/>
        <end position="720"/>
    </location>
</feature>
<feature type="transmembrane region" description="Helical" evidence="10">
    <location>
        <begin position="131"/>
        <end position="156"/>
    </location>
</feature>
<gene>
    <name evidence="11" type="primary">100578189</name>
    <name evidence="13" type="synonym">Or63</name>
</gene>
<keyword evidence="12" id="KW-1185">Reference proteome</keyword>
<keyword evidence="3" id="KW-0716">Sensory transduction</keyword>
<name>A0A7M7GR53_APIME</name>
<feature type="transmembrane region" description="Helical" evidence="10">
    <location>
        <begin position="71"/>
        <end position="90"/>
    </location>
</feature>
<dbReference type="PANTHER" id="PTHR21137:SF35">
    <property type="entry name" value="ODORANT RECEPTOR 19A-RELATED"/>
    <property type="match status" value="1"/>
</dbReference>
<reference evidence="11" key="1">
    <citation type="submission" date="2021-01" db="UniProtKB">
        <authorList>
            <consortium name="EnsemblMetazoa"/>
        </authorList>
    </citation>
    <scope>IDENTIFICATION</scope>
    <source>
        <strain evidence="11">DH4</strain>
    </source>
</reference>
<feature type="transmembrane region" description="Helical" evidence="10">
    <location>
        <begin position="669"/>
        <end position="691"/>
    </location>
</feature>
<feature type="transmembrane region" description="Helical" evidence="10">
    <location>
        <begin position="40"/>
        <end position="59"/>
    </location>
</feature>
<keyword evidence="9" id="KW-0807">Transducer</keyword>
<sequence>MGKRKESIDERIRNFMVQKMVLKIIGIWPTNGERSFFGRWIFAVTTQIGIIYILSLEIYRHCLDIDDTMDAFVMDLSAVISLAKLFILRLNSKHAWVLINSVVEDWSAVHDSRHEYIMTEYLKKGRIVSLMILYLGYASGFSFIVKALPFGDILPFQMFQNSRNSSMNPDIPLKLNYFLASYCVFGSLPLLHHVCVLVLQGIFIFVNAVAHCGNDGLFFSLTMHLCGQFEILKTRIAKIEFVDRRKIGPLVKRHCQLAVLVNDLEQTFNMIIFVQLLMSALLICVEGFVFLVCLSTKDNIGALKSMVLMVTLLIQLYLYAYAGDALESRTEEIAQAAFHSFWYQSRGRTARDLILIICRGNSSYHVTAGKFVFMNIFTFKEILKSSASYLSVLKVMMDTYMLKKMKTTSNKDFAYAMTPLKFLAWPVGTWPLQVFNTFSIIRATFSTFLLLLMLTILQVELYLDSSNPEYNLDALILINAGILAVTKVICFHVRSLGLVSNFTSAVKDYKELNSEENRVIVRRHAYMGRAACISLIFCSYVGCTLFMIVPIVAGDKEEVINVTEESAMKYPVPFENTLILINMPENMYFLIFIVEYLMLLLTTTGNLGSDSLFFSIVFHLCGQVEILRLEYNKLSNENERTTKHITLLIKRHIYLLKLGDMLNKTISSILIVQLSSSCMLICTTGFEFILALSIGNIVMIVKTFAVICVLLIQLFAYSYVGEYLKTQTEGLGNSIYFCTWYDMPKNVSHNITFIIMRAQHPVLLTAGKFFVINMETYMSILRISMSYLSVLRVMVNS</sequence>
<dbReference type="GO" id="GO:0004984">
    <property type="term" value="F:olfactory receptor activity"/>
    <property type="evidence" value="ECO:0007669"/>
    <property type="project" value="InterPro"/>
</dbReference>
<feature type="transmembrane region" description="Helical" evidence="10">
    <location>
        <begin position="530"/>
        <end position="553"/>
    </location>
</feature>
<evidence type="ECO:0000256" key="8">
    <source>
        <dbReference type="ARBA" id="ARBA00023170"/>
    </source>
</evidence>
<feature type="transmembrane region" description="Helical" evidence="10">
    <location>
        <begin position="587"/>
        <end position="607"/>
    </location>
</feature>
<keyword evidence="6 10" id="KW-1133">Transmembrane helix</keyword>
<accession>A0A8B6Z067</accession>
<keyword evidence="4 10" id="KW-0812">Transmembrane</keyword>
<dbReference type="InterPro" id="IPR004117">
    <property type="entry name" value="7tm6_olfct_rcpt"/>
</dbReference>
<evidence type="ECO:0000256" key="1">
    <source>
        <dbReference type="ARBA" id="ARBA00004651"/>
    </source>
</evidence>
<evidence type="ECO:0000313" key="12">
    <source>
        <dbReference type="Proteomes" id="UP000005203"/>
    </source>
</evidence>
<feature type="transmembrane region" description="Helical" evidence="10">
    <location>
        <begin position="306"/>
        <end position="322"/>
    </location>
</feature>
<dbReference type="PANTHER" id="PTHR21137">
    <property type="entry name" value="ODORANT RECEPTOR"/>
    <property type="match status" value="1"/>
</dbReference>
<feature type="transmembrane region" description="Helical" evidence="10">
    <location>
        <begin position="438"/>
        <end position="457"/>
    </location>
</feature>
<evidence type="ECO:0000256" key="4">
    <source>
        <dbReference type="ARBA" id="ARBA00022692"/>
    </source>
</evidence>
<reference evidence="13" key="2">
    <citation type="submission" date="2025-04" db="UniProtKB">
        <authorList>
            <consortium name="RefSeq"/>
        </authorList>
    </citation>
    <scope>IDENTIFICATION</scope>
    <source>
        <strain evidence="13">DH4</strain>
        <tissue evidence="13">Whole body</tissue>
    </source>
</reference>
<proteinExistence type="predicted"/>
<evidence type="ECO:0000256" key="5">
    <source>
        <dbReference type="ARBA" id="ARBA00022725"/>
    </source>
</evidence>
<dbReference type="GO" id="GO:0007165">
    <property type="term" value="P:signal transduction"/>
    <property type="evidence" value="ECO:0007669"/>
    <property type="project" value="UniProtKB-KW"/>
</dbReference>
<keyword evidence="2" id="KW-1003">Cell membrane</keyword>
<feature type="transmembrane region" description="Helical" evidence="10">
    <location>
        <begin position="177"/>
        <end position="210"/>
    </location>
</feature>
<dbReference type="RefSeq" id="XP_006563549.2">
    <property type="nucleotide sequence ID" value="XM_006563486.3"/>
</dbReference>
<dbReference type="OrthoDB" id="6604226at2759"/>
<evidence type="ECO:0000313" key="13">
    <source>
        <dbReference type="RefSeq" id="XP_006563549.2"/>
    </source>
</evidence>
<protein>
    <submittedName>
        <fullName evidence="13">Odorant receptor 63 isoform X1</fullName>
    </submittedName>
</protein>
<dbReference type="AlphaFoldDB" id="A0A7M7GR53"/>
<evidence type="ECO:0000256" key="9">
    <source>
        <dbReference type="ARBA" id="ARBA00023224"/>
    </source>
</evidence>
<accession>A0A7M7GR53</accession>
<dbReference type="GO" id="GO:0005549">
    <property type="term" value="F:odorant binding"/>
    <property type="evidence" value="ECO:0007669"/>
    <property type="project" value="InterPro"/>
</dbReference>
<evidence type="ECO:0000256" key="10">
    <source>
        <dbReference type="SAM" id="Phobius"/>
    </source>
</evidence>
<evidence type="ECO:0000256" key="6">
    <source>
        <dbReference type="ARBA" id="ARBA00022989"/>
    </source>
</evidence>
<dbReference type="Proteomes" id="UP000005203">
    <property type="component" value="Linkage group LG15"/>
</dbReference>
<evidence type="ECO:0000256" key="3">
    <source>
        <dbReference type="ARBA" id="ARBA00022606"/>
    </source>
</evidence>
<evidence type="ECO:0000313" key="11">
    <source>
        <dbReference type="EnsemblMetazoa" id="XP_006563549"/>
    </source>
</evidence>
<dbReference type="GO" id="GO:0005886">
    <property type="term" value="C:plasma membrane"/>
    <property type="evidence" value="ECO:0007669"/>
    <property type="project" value="UniProtKB-SubCell"/>
</dbReference>
<feature type="transmembrane region" description="Helical" evidence="10">
    <location>
        <begin position="270"/>
        <end position="294"/>
    </location>
</feature>
<dbReference type="Pfam" id="PF02949">
    <property type="entry name" value="7tm_6"/>
    <property type="match status" value="2"/>
</dbReference>
<keyword evidence="8 13" id="KW-0675">Receptor</keyword>
<comment type="subcellular location">
    <subcellularLocation>
        <location evidence="1">Cell membrane</location>
        <topology evidence="1">Multi-pass membrane protein</topology>
    </subcellularLocation>
</comment>